<evidence type="ECO:0000259" key="8">
    <source>
        <dbReference type="Pfam" id="PF02687"/>
    </source>
</evidence>
<comment type="subcellular location">
    <subcellularLocation>
        <location evidence="1">Cell membrane</location>
        <topology evidence="1">Multi-pass membrane protein</topology>
    </subcellularLocation>
</comment>
<dbReference type="RefSeq" id="WP_062043926.1">
    <property type="nucleotide sequence ID" value="NZ_DF968183.1"/>
</dbReference>
<protein>
    <submittedName>
        <fullName evidence="10">ABC-type transport system</fullName>
    </submittedName>
</protein>
<dbReference type="STRING" id="1678841.TBC1_12318"/>
<keyword evidence="5 7" id="KW-1133">Transmembrane helix</keyword>
<organism evidence="10">
    <name type="scientific">Lentimicrobium saccharophilum</name>
    <dbReference type="NCBI Taxonomy" id="1678841"/>
    <lineage>
        <taxon>Bacteria</taxon>
        <taxon>Pseudomonadati</taxon>
        <taxon>Bacteroidota</taxon>
        <taxon>Bacteroidia</taxon>
        <taxon>Bacteroidales</taxon>
        <taxon>Lentimicrobiaceae</taxon>
        <taxon>Lentimicrobium</taxon>
    </lineage>
</organism>
<dbReference type="GO" id="GO:0098797">
    <property type="term" value="C:plasma membrane protein complex"/>
    <property type="evidence" value="ECO:0007669"/>
    <property type="project" value="TreeGrafter"/>
</dbReference>
<feature type="domain" description="MacB-like periplasmic core" evidence="9">
    <location>
        <begin position="27"/>
        <end position="241"/>
    </location>
</feature>
<evidence type="ECO:0000313" key="10">
    <source>
        <dbReference type="EMBL" id="GAP44510.1"/>
    </source>
</evidence>
<dbReference type="Proteomes" id="UP000053091">
    <property type="component" value="Unassembled WGS sequence"/>
</dbReference>
<feature type="transmembrane region" description="Helical" evidence="7">
    <location>
        <begin position="22"/>
        <end position="45"/>
    </location>
</feature>
<evidence type="ECO:0000256" key="5">
    <source>
        <dbReference type="ARBA" id="ARBA00022989"/>
    </source>
</evidence>
<evidence type="ECO:0000313" key="11">
    <source>
        <dbReference type="Proteomes" id="UP000053091"/>
    </source>
</evidence>
<keyword evidence="11" id="KW-1185">Reference proteome</keyword>
<dbReference type="Pfam" id="PF12704">
    <property type="entry name" value="MacB_PCD"/>
    <property type="match status" value="1"/>
</dbReference>
<dbReference type="Pfam" id="PF02687">
    <property type="entry name" value="FtsX"/>
    <property type="match status" value="1"/>
</dbReference>
<keyword evidence="4 7" id="KW-0812">Transmembrane</keyword>
<dbReference type="InterPro" id="IPR025857">
    <property type="entry name" value="MacB_PCD"/>
</dbReference>
<dbReference type="GO" id="GO:0044874">
    <property type="term" value="P:lipoprotein localization to outer membrane"/>
    <property type="evidence" value="ECO:0007669"/>
    <property type="project" value="TreeGrafter"/>
</dbReference>
<keyword evidence="6 7" id="KW-0472">Membrane</keyword>
<comment type="similarity">
    <text evidence="2">Belongs to the ABC-4 integral membrane protein family. LolC/E subfamily.</text>
</comment>
<dbReference type="InterPro" id="IPR003838">
    <property type="entry name" value="ABC3_permease_C"/>
</dbReference>
<evidence type="ECO:0000256" key="7">
    <source>
        <dbReference type="SAM" id="Phobius"/>
    </source>
</evidence>
<evidence type="ECO:0000256" key="2">
    <source>
        <dbReference type="ARBA" id="ARBA00005236"/>
    </source>
</evidence>
<evidence type="ECO:0000259" key="9">
    <source>
        <dbReference type="Pfam" id="PF12704"/>
    </source>
</evidence>
<proteinExistence type="inferred from homology"/>
<dbReference type="PANTHER" id="PTHR30489">
    <property type="entry name" value="LIPOPROTEIN-RELEASING SYSTEM TRANSMEMBRANE PROTEIN LOLE"/>
    <property type="match status" value="1"/>
</dbReference>
<dbReference type="PANTHER" id="PTHR30489:SF0">
    <property type="entry name" value="LIPOPROTEIN-RELEASING SYSTEM TRANSMEMBRANE PROTEIN LOLE"/>
    <property type="match status" value="1"/>
</dbReference>
<reference evidence="10" key="1">
    <citation type="journal article" date="2015" name="Genome Announc.">
        <title>Draft Genome Sequence of Bacteroidales Strain TBC1, a Novel Isolate from a Methanogenic Wastewater Treatment System.</title>
        <authorList>
            <person name="Tourlousse D.M."/>
            <person name="Matsuura N."/>
            <person name="Sun L."/>
            <person name="Toyonaga M."/>
            <person name="Kuroda K."/>
            <person name="Ohashi A."/>
            <person name="Cruz R."/>
            <person name="Yamaguchi T."/>
            <person name="Sekiguchi Y."/>
        </authorList>
    </citation>
    <scope>NUCLEOTIDE SEQUENCE [LARGE SCALE GENOMIC DNA]</scope>
    <source>
        <strain evidence="10">TBC1</strain>
    </source>
</reference>
<feature type="transmembrane region" description="Helical" evidence="7">
    <location>
        <begin position="318"/>
        <end position="344"/>
    </location>
</feature>
<evidence type="ECO:0000256" key="6">
    <source>
        <dbReference type="ARBA" id="ARBA00023136"/>
    </source>
</evidence>
<evidence type="ECO:0000256" key="1">
    <source>
        <dbReference type="ARBA" id="ARBA00004651"/>
    </source>
</evidence>
<feature type="transmembrane region" description="Helical" evidence="7">
    <location>
        <begin position="272"/>
        <end position="297"/>
    </location>
</feature>
<gene>
    <name evidence="10" type="ORF">TBC1_12318</name>
</gene>
<dbReference type="OrthoDB" id="1522670at2"/>
<accession>A0A0S7C2Y3</accession>
<feature type="transmembrane region" description="Helical" evidence="7">
    <location>
        <begin position="372"/>
        <end position="398"/>
    </location>
</feature>
<feature type="domain" description="ABC3 transporter permease C-terminal" evidence="8">
    <location>
        <begin position="274"/>
        <end position="397"/>
    </location>
</feature>
<dbReference type="AlphaFoldDB" id="A0A0S7C2Y3"/>
<dbReference type="EMBL" id="DF968183">
    <property type="protein sequence ID" value="GAP44510.1"/>
    <property type="molecule type" value="Genomic_DNA"/>
</dbReference>
<keyword evidence="3" id="KW-1003">Cell membrane</keyword>
<name>A0A0S7C2Y3_9BACT</name>
<dbReference type="InterPro" id="IPR051447">
    <property type="entry name" value="Lipoprotein-release_system"/>
</dbReference>
<sequence length="406" mass="45051">MNFEYFISRRIRSKKGDSFSRPIIKVSIAGISLGLTVMLISVAILQGFQKQVRDKVAGFGAHIQVTAFDSNNSFEPSPIYLQDVSIEEIADIPGVAGVHPFCLKAGIIKTEQEIHGVVLKGVESSYDWSFFSEKLVSGQLPDLSTDEPSGDVLISSRIARLLGFAPGDDLRMYFIIDNTARGRKFRISGIYDTGLGEFDEMYVFGDSRHIQRLNQWDSAVVSGVEIKLDRFSDIEKITDQIYNTVSYKLNTQTIKQLYPQIFDWIEIQDINVLIILVLMALVSGITVISTLLILILEHTRDIGLLKALGAETGSIRKIFIYATGYIAGYGLLWGNAAALGLIFLQQKTGFIPLPEDSYFVSSVPVTIGLPEILIINLATLAVCLLMMLIPSLVIRFIVPVKALRFE</sequence>
<evidence type="ECO:0000256" key="3">
    <source>
        <dbReference type="ARBA" id="ARBA00022475"/>
    </source>
</evidence>
<evidence type="ECO:0000256" key="4">
    <source>
        <dbReference type="ARBA" id="ARBA00022692"/>
    </source>
</evidence>